<keyword evidence="3" id="KW-1185">Reference proteome</keyword>
<dbReference type="Proteomes" id="UP000433309">
    <property type="component" value="Unassembled WGS sequence"/>
</dbReference>
<sequence>MNKMLSMAAVLAVAVGLSACATPEPAADQQLAGVAPSSKLNASSITGSRIPSKKTDQAVQAIDGKEYERTMRNLANPYEK</sequence>
<evidence type="ECO:0000313" key="3">
    <source>
        <dbReference type="Proteomes" id="UP000433309"/>
    </source>
</evidence>
<proteinExistence type="predicted"/>
<comment type="caution">
    <text evidence="2">The sequence shown here is derived from an EMBL/GenBank/DDBJ whole genome shotgun (WGS) entry which is preliminary data.</text>
</comment>
<gene>
    <name evidence="2" type="ORF">GJ699_25510</name>
</gene>
<name>A0A6I2L5A7_9BURK</name>
<feature type="chain" id="PRO_5026346276" evidence="1">
    <location>
        <begin position="27"/>
        <end position="80"/>
    </location>
</feature>
<keyword evidence="1" id="KW-0732">Signal</keyword>
<dbReference type="EMBL" id="WKJK01000016">
    <property type="protein sequence ID" value="MRW93351.1"/>
    <property type="molecule type" value="Genomic_DNA"/>
</dbReference>
<organism evidence="2 3">
    <name type="scientific">Duganella guangzhouensis</name>
    <dbReference type="NCBI Taxonomy" id="2666084"/>
    <lineage>
        <taxon>Bacteria</taxon>
        <taxon>Pseudomonadati</taxon>
        <taxon>Pseudomonadota</taxon>
        <taxon>Betaproteobacteria</taxon>
        <taxon>Burkholderiales</taxon>
        <taxon>Oxalobacteraceae</taxon>
        <taxon>Telluria group</taxon>
        <taxon>Duganella</taxon>
    </lineage>
</organism>
<dbReference type="RefSeq" id="WP_154381664.1">
    <property type="nucleotide sequence ID" value="NZ_WKJK01000016.1"/>
</dbReference>
<evidence type="ECO:0000256" key="1">
    <source>
        <dbReference type="SAM" id="SignalP"/>
    </source>
</evidence>
<evidence type="ECO:0000313" key="2">
    <source>
        <dbReference type="EMBL" id="MRW93351.1"/>
    </source>
</evidence>
<dbReference type="PROSITE" id="PS51257">
    <property type="entry name" value="PROKAR_LIPOPROTEIN"/>
    <property type="match status" value="1"/>
</dbReference>
<reference evidence="2 3" key="1">
    <citation type="submission" date="2019-11" db="EMBL/GenBank/DDBJ databases">
        <title>Novel species isolated from a subtropical stream in China.</title>
        <authorList>
            <person name="Lu H."/>
        </authorList>
    </citation>
    <scope>NUCLEOTIDE SEQUENCE [LARGE SCALE GENOMIC DNA]</scope>
    <source>
        <strain evidence="2 3">FT80W</strain>
    </source>
</reference>
<accession>A0A6I2L5A7</accession>
<protein>
    <submittedName>
        <fullName evidence="2">Uncharacterized protein</fullName>
    </submittedName>
</protein>
<dbReference type="AlphaFoldDB" id="A0A6I2L5A7"/>
<feature type="signal peptide" evidence="1">
    <location>
        <begin position="1"/>
        <end position="26"/>
    </location>
</feature>